<sequence length="112" mass="11539">MRDDVVAGLPELAAEARRRERPGRRGGGGDGHGLLGLDGHERAVSRRVVERREEQRLHIGVGEQVRLDVGRGGRGAAGEGERAGAGDGGGLLVLLVAGELDHLGRGGAGAHC</sequence>
<reference evidence="2" key="2">
    <citation type="journal article" date="2015" name="Data Brief">
        <title>Shoot transcriptome of the giant reed, Arundo donax.</title>
        <authorList>
            <person name="Barrero R.A."/>
            <person name="Guerrero F.D."/>
            <person name="Moolhuijzen P."/>
            <person name="Goolsby J.A."/>
            <person name="Tidwell J."/>
            <person name="Bellgard S.E."/>
            <person name="Bellgard M.I."/>
        </authorList>
    </citation>
    <scope>NUCLEOTIDE SEQUENCE</scope>
    <source>
        <tissue evidence="2">Shoot tissue taken approximately 20 cm above the soil surface</tissue>
    </source>
</reference>
<name>A0A0A9EF93_ARUDO</name>
<proteinExistence type="predicted"/>
<organism evidence="2">
    <name type="scientific">Arundo donax</name>
    <name type="common">Giant reed</name>
    <name type="synonym">Donax arundinaceus</name>
    <dbReference type="NCBI Taxonomy" id="35708"/>
    <lineage>
        <taxon>Eukaryota</taxon>
        <taxon>Viridiplantae</taxon>
        <taxon>Streptophyta</taxon>
        <taxon>Embryophyta</taxon>
        <taxon>Tracheophyta</taxon>
        <taxon>Spermatophyta</taxon>
        <taxon>Magnoliopsida</taxon>
        <taxon>Liliopsida</taxon>
        <taxon>Poales</taxon>
        <taxon>Poaceae</taxon>
        <taxon>PACMAD clade</taxon>
        <taxon>Arundinoideae</taxon>
        <taxon>Arundineae</taxon>
        <taxon>Arundo</taxon>
    </lineage>
</organism>
<evidence type="ECO:0000256" key="1">
    <source>
        <dbReference type="SAM" id="MobiDB-lite"/>
    </source>
</evidence>
<evidence type="ECO:0000313" key="2">
    <source>
        <dbReference type="EMBL" id="JAD94697.1"/>
    </source>
</evidence>
<dbReference type="AlphaFoldDB" id="A0A0A9EF93"/>
<protein>
    <submittedName>
        <fullName evidence="2">Uncharacterized protein</fullName>
    </submittedName>
</protein>
<reference evidence="2" key="1">
    <citation type="submission" date="2014-09" db="EMBL/GenBank/DDBJ databases">
        <authorList>
            <person name="Magalhaes I.L.F."/>
            <person name="Oliveira U."/>
            <person name="Santos F.R."/>
            <person name="Vidigal T.H.D.A."/>
            <person name="Brescovit A.D."/>
            <person name="Santos A.J."/>
        </authorList>
    </citation>
    <scope>NUCLEOTIDE SEQUENCE</scope>
    <source>
        <tissue evidence="2">Shoot tissue taken approximately 20 cm above the soil surface</tissue>
    </source>
</reference>
<dbReference type="EMBL" id="GBRH01203198">
    <property type="protein sequence ID" value="JAD94697.1"/>
    <property type="molecule type" value="Transcribed_RNA"/>
</dbReference>
<feature type="region of interest" description="Disordered" evidence="1">
    <location>
        <begin position="1"/>
        <end position="37"/>
    </location>
</feature>
<accession>A0A0A9EF93</accession>
<feature type="compositionally biased region" description="Gly residues" evidence="1">
    <location>
        <begin position="25"/>
        <end position="36"/>
    </location>
</feature>